<dbReference type="Gene3D" id="3.60.10.10">
    <property type="entry name" value="Endonuclease/exonuclease/phosphatase"/>
    <property type="match status" value="1"/>
</dbReference>
<dbReference type="InterPro" id="IPR036691">
    <property type="entry name" value="Endo/exonu/phosph_ase_sf"/>
</dbReference>
<evidence type="ECO:0000259" key="1">
    <source>
        <dbReference type="Pfam" id="PF03372"/>
    </source>
</evidence>
<protein>
    <recommendedName>
        <fullName evidence="1">Endonuclease/exonuclease/phosphatase domain-containing protein</fullName>
    </recommendedName>
</protein>
<dbReference type="Proteomes" id="UP001303046">
    <property type="component" value="Unassembled WGS sequence"/>
</dbReference>
<reference evidence="2 3" key="1">
    <citation type="submission" date="2023-08" db="EMBL/GenBank/DDBJ databases">
        <title>A Necator americanus chromosomal reference genome.</title>
        <authorList>
            <person name="Ilik V."/>
            <person name="Petrzelkova K.J."/>
            <person name="Pardy F."/>
            <person name="Fuh T."/>
            <person name="Niatou-Singa F.S."/>
            <person name="Gouil Q."/>
            <person name="Baker L."/>
            <person name="Ritchie M.E."/>
            <person name="Jex A.R."/>
            <person name="Gazzola D."/>
            <person name="Li H."/>
            <person name="Toshio Fujiwara R."/>
            <person name="Zhan B."/>
            <person name="Aroian R.V."/>
            <person name="Pafco B."/>
            <person name="Schwarz E.M."/>
        </authorList>
    </citation>
    <scope>NUCLEOTIDE SEQUENCE [LARGE SCALE GENOMIC DNA]</scope>
    <source>
        <strain evidence="2 3">Aroian</strain>
        <tissue evidence="2">Whole animal</tissue>
    </source>
</reference>
<accession>A0ABR1ES45</accession>
<name>A0ABR1ES45_NECAM</name>
<dbReference type="SUPFAM" id="SSF56219">
    <property type="entry name" value="DNase I-like"/>
    <property type="match status" value="1"/>
</dbReference>
<gene>
    <name evidence="2" type="primary">Necator_chrX.g25564</name>
    <name evidence="2" type="ORF">RB195_025398</name>
</gene>
<proteinExistence type="predicted"/>
<organism evidence="2 3">
    <name type="scientific">Necator americanus</name>
    <name type="common">Human hookworm</name>
    <dbReference type="NCBI Taxonomy" id="51031"/>
    <lineage>
        <taxon>Eukaryota</taxon>
        <taxon>Metazoa</taxon>
        <taxon>Ecdysozoa</taxon>
        <taxon>Nematoda</taxon>
        <taxon>Chromadorea</taxon>
        <taxon>Rhabditida</taxon>
        <taxon>Rhabditina</taxon>
        <taxon>Rhabditomorpha</taxon>
        <taxon>Strongyloidea</taxon>
        <taxon>Ancylostomatidae</taxon>
        <taxon>Bunostominae</taxon>
        <taxon>Necator</taxon>
    </lineage>
</organism>
<dbReference type="Pfam" id="PF03372">
    <property type="entry name" value="Exo_endo_phos"/>
    <property type="match status" value="1"/>
</dbReference>
<dbReference type="CDD" id="cd09076">
    <property type="entry name" value="L1-EN"/>
    <property type="match status" value="1"/>
</dbReference>
<dbReference type="PANTHER" id="PTHR23227">
    <property type="entry name" value="BUCENTAUR RELATED"/>
    <property type="match status" value="1"/>
</dbReference>
<feature type="domain" description="Endonuclease/exonuclease/phosphatase" evidence="1">
    <location>
        <begin position="324"/>
        <end position="466"/>
    </location>
</feature>
<comment type="caution">
    <text evidence="2">The sequence shown here is derived from an EMBL/GenBank/DDBJ whole genome shotgun (WGS) entry which is preliminary data.</text>
</comment>
<dbReference type="InterPro" id="IPR027124">
    <property type="entry name" value="Swc5/CFDP1/2"/>
</dbReference>
<evidence type="ECO:0000313" key="3">
    <source>
        <dbReference type="Proteomes" id="UP001303046"/>
    </source>
</evidence>
<keyword evidence="3" id="KW-1185">Reference proteome</keyword>
<dbReference type="EMBL" id="JAVFWL010000006">
    <property type="protein sequence ID" value="KAK6765462.1"/>
    <property type="molecule type" value="Genomic_DNA"/>
</dbReference>
<dbReference type="PANTHER" id="PTHR23227:SF67">
    <property type="entry name" value="CRANIOFACIAL DEVELOPMENT PROTEIN 2-LIKE"/>
    <property type="match status" value="1"/>
</dbReference>
<evidence type="ECO:0000313" key="2">
    <source>
        <dbReference type="EMBL" id="KAK6765462.1"/>
    </source>
</evidence>
<dbReference type="InterPro" id="IPR005135">
    <property type="entry name" value="Endo/exonuclease/phosphatase"/>
</dbReference>
<sequence>MRRTVDQCPPKIVLSPPELAWNDFEYADNAVIFVVISAKVQHIVNFVSKLAAAMLDCACPVECKQKFWVGGNGLENMDDLSYFNRTYLSYLNALYKNWSNGYSTEEFFNLIQEKYGYACNELFRECQLAGKTMNCCSDLFEKQVVMRRGLCFQTRKYVNQTEADDIGRLVLSIKAPPSITNPHYNFSQPQIIVYITDNFKHVVDFPRFYLYPHEWNRMRFTARYIELIENEDVCTQKARRPTCCKSYLTPQSGAAVALAVGQLWWRDFVSAEARAYPRSEMALAYLPHCSRPGNVANMRGLPARGRSRPKKLVRHRQQHPVRLATLNVGTLTGRSRELADSLRKRRVDICCVQETRWKGSKARELGGGYKLIYHGTSNRNGVGIILNESFRNSVTAVDRLSDRLMAVKVDTGEVELRVVSAYAPQAGCSEEEKACFWKDLEQYVQSLENEEVFLIGGDFNRHVGSRKDGFEGCHGGYGFGARNDDGLRILDVIRLIAENTLGRTTLAKPKVQKATWFWNEEVQAAIREKKSKYKLWWRTRQPEDRDAYLAAKREAKKVVSKAKLDRCKAVYDMLDTREGERAVYRLVRARHRSTLDMEHTKIVKGADGTVLRRPGQILERWRECYNHLCNEEFCHPPIATVPSVEGPVLPITAVEVSAALAKMKSNKAT</sequence>